<dbReference type="Bgee" id="WBGene00010243">
    <property type="expression patterns" value="Expressed in pharyngeal muscle cell (C elegans) and 3 other cell types or tissues"/>
</dbReference>
<dbReference type="PaxDb" id="6239-F58D5.3"/>
<dbReference type="EMBL" id="BX284601">
    <property type="protein sequence ID" value="CAB76717.1"/>
    <property type="molecule type" value="Genomic_DNA"/>
</dbReference>
<dbReference type="OrthoDB" id="5815225at2759"/>
<evidence type="ECO:0000313" key="2">
    <source>
        <dbReference type="EMBL" id="CAB76717.1"/>
    </source>
</evidence>
<reference evidence="2 3" key="1">
    <citation type="journal article" date="1998" name="Science">
        <title>Genome sequence of the nematode C. elegans: a platform for investigating biology.</title>
        <authorList>
            <consortium name="The C. elegans sequencing consortium"/>
            <person name="Sulson J.E."/>
            <person name="Waterston R."/>
        </authorList>
    </citation>
    <scope>NUCLEOTIDE SEQUENCE [LARGE SCALE GENOMIC DNA]</scope>
    <source>
        <strain evidence="2 3">Bristol N2</strain>
    </source>
</reference>
<keyword evidence="1" id="KW-0472">Membrane</keyword>
<evidence type="ECO:0000256" key="1">
    <source>
        <dbReference type="SAM" id="Phobius"/>
    </source>
</evidence>
<name>G5EER6_CAEEL</name>
<dbReference type="eggNOG" id="ENOG502TH6A">
    <property type="taxonomic scope" value="Eukaryota"/>
</dbReference>
<dbReference type="CAZy" id="GT11">
    <property type="family name" value="Glycosyltransferase Family 11"/>
</dbReference>
<dbReference type="AGR" id="WB:WBGene00010243"/>
<dbReference type="GeneID" id="173088"/>
<dbReference type="PhylomeDB" id="G5EER6"/>
<dbReference type="CTD" id="173088"/>
<dbReference type="OMA" id="ICVHTKQ"/>
<protein>
    <submittedName>
        <fullName evidence="2">Uncharacterized protein</fullName>
    </submittedName>
</protein>
<organism evidence="2 3">
    <name type="scientific">Caenorhabditis elegans</name>
    <dbReference type="NCBI Taxonomy" id="6239"/>
    <lineage>
        <taxon>Eukaryota</taxon>
        <taxon>Metazoa</taxon>
        <taxon>Ecdysozoa</taxon>
        <taxon>Nematoda</taxon>
        <taxon>Chromadorea</taxon>
        <taxon>Rhabditida</taxon>
        <taxon>Rhabditina</taxon>
        <taxon>Rhabditomorpha</taxon>
        <taxon>Rhabditoidea</taxon>
        <taxon>Rhabditidae</taxon>
        <taxon>Peloderinae</taxon>
        <taxon>Caenorhabditis</taxon>
    </lineage>
</organism>
<dbReference type="HOGENOM" id="CLU_038305_1_0_1"/>
<evidence type="ECO:0000313" key="3">
    <source>
        <dbReference type="Proteomes" id="UP000001940"/>
    </source>
</evidence>
<sequence length="391" mass="44699">MRKIFSKSSFFFIVILGFCILIYLLILRQKFLSENLENPEEIMLNGIKLADLKIGPVDMPPLDHRQTVQLSMFTVKTRRGIGQILFELAALFGISRKLGRVPVLNRLQEPLIGETMGKMISGGFPLFAANFEERDVEPSSVFPVNLNIRFCCKYEDPTVLKAVFEQNLLINGVYFQSFKYFDDYRSQIRAALTPHPSSAIRAELLIPEEFRKDFLICVHTKQTQLGDPKLSSPSDPFFTRSATDYLVQKYKSSGKQVTVAILGNDPIWAQNLFHDKIGKSNYFSKFNNSSDAIFSKNSPEYTALLTLGMSPTDDVAFSRNFCDVIMLSAPTSSFGWWLAYLAKESAEIYYRDPKEVSDQIFAEMRQIDYYSNSWNKLRSAQLQKTFPENID</sequence>
<dbReference type="InParanoid" id="G5EER6"/>
<feature type="transmembrane region" description="Helical" evidence="1">
    <location>
        <begin position="9"/>
        <end position="27"/>
    </location>
</feature>
<dbReference type="InterPro" id="IPR052501">
    <property type="entry name" value="Alpha-1-2_FucT"/>
</dbReference>
<proteinExistence type="predicted"/>
<dbReference type="RefSeq" id="NP_493051.1">
    <property type="nucleotide sequence ID" value="NM_060650.3"/>
</dbReference>
<dbReference type="AlphaFoldDB" id="G5EER6"/>
<accession>G5EER6</accession>
<dbReference type="KEGG" id="cel:CELE_F58D5.3"/>
<dbReference type="Proteomes" id="UP000001940">
    <property type="component" value="Chromosome I"/>
</dbReference>
<keyword evidence="3" id="KW-1185">Reference proteome</keyword>
<dbReference type="PANTHER" id="PTHR22898">
    <property type="entry name" value="UNCHARACTERIZED GLYCOSOL TRANSFERASE-RELATED"/>
    <property type="match status" value="1"/>
</dbReference>
<evidence type="ECO:0000313" key="4">
    <source>
        <dbReference type="WormBase" id="F58D5.3"/>
    </source>
</evidence>
<keyword evidence="1" id="KW-0812">Transmembrane</keyword>
<keyword evidence="1" id="KW-1133">Transmembrane helix</keyword>
<dbReference type="WormBase" id="F58D5.3">
    <property type="protein sequence ID" value="CE25019"/>
    <property type="gene ID" value="WBGene00010243"/>
</dbReference>
<dbReference type="PANTHER" id="PTHR22898:SF7">
    <property type="entry name" value="PROTEIN CBG15832"/>
    <property type="match status" value="1"/>
</dbReference>
<gene>
    <name evidence="2" type="ORF">CELE_F58D5.3</name>
    <name evidence="2 4" type="ORF">F58D5.3</name>
</gene>